<feature type="domain" description="DUF218" evidence="2">
    <location>
        <begin position="81"/>
        <end position="242"/>
    </location>
</feature>
<sequence length="251" mass="28632">MFVLRHLLEALLNPFLLALILFAILLMVLYRQPVSRFVFRAFMFVFLIFLLISTSWLPRTLTSWLEGQYPSVVTPEPAVKWVVVLSGGQSNQENKPANMLLYSASLKRLIEGVRLFRQLPEARLLLSGGGYGQEIPEAEHLATVAKILAVPVNRLVLESQSINTAAEALELKKLLGNRPFYLVTSAVHMPRSMLLCRAEGLNPIAAPTDFTLYWEDERWEKRYLPDSRNLVYLTIALHEMLGLVWYHLTSH</sequence>
<feature type="transmembrane region" description="Helical" evidence="1">
    <location>
        <begin position="37"/>
        <end position="57"/>
    </location>
</feature>
<reference evidence="4" key="1">
    <citation type="journal article" date="2019" name="Int. J. Syst. Evol. Microbiol.">
        <title>The Global Catalogue of Microorganisms (GCM) 10K type strain sequencing project: providing services to taxonomists for standard genome sequencing and annotation.</title>
        <authorList>
            <consortium name="The Broad Institute Genomics Platform"/>
            <consortium name="The Broad Institute Genome Sequencing Center for Infectious Disease"/>
            <person name="Wu L."/>
            <person name="Ma J."/>
        </authorList>
    </citation>
    <scope>NUCLEOTIDE SEQUENCE [LARGE SCALE GENOMIC DNA]</scope>
    <source>
        <strain evidence="4">CCUG 59858</strain>
    </source>
</reference>
<dbReference type="Proteomes" id="UP001595758">
    <property type="component" value="Unassembled WGS sequence"/>
</dbReference>
<dbReference type="PANTHER" id="PTHR30336:SF4">
    <property type="entry name" value="ENVELOPE BIOGENESIS FACTOR ELYC"/>
    <property type="match status" value="1"/>
</dbReference>
<keyword evidence="1" id="KW-1133">Transmembrane helix</keyword>
<dbReference type="Pfam" id="PF02698">
    <property type="entry name" value="DUF218"/>
    <property type="match status" value="1"/>
</dbReference>
<organism evidence="3 4">
    <name type="scientific">Legionella dresdenensis</name>
    <dbReference type="NCBI Taxonomy" id="450200"/>
    <lineage>
        <taxon>Bacteria</taxon>
        <taxon>Pseudomonadati</taxon>
        <taxon>Pseudomonadota</taxon>
        <taxon>Gammaproteobacteria</taxon>
        <taxon>Legionellales</taxon>
        <taxon>Legionellaceae</taxon>
        <taxon>Legionella</taxon>
    </lineage>
</organism>
<protein>
    <submittedName>
        <fullName evidence="3">YdcF family protein</fullName>
    </submittedName>
</protein>
<dbReference type="RefSeq" id="WP_382343812.1">
    <property type="nucleotide sequence ID" value="NZ_JBHSAB010000024.1"/>
</dbReference>
<keyword evidence="1" id="KW-0472">Membrane</keyword>
<proteinExistence type="predicted"/>
<dbReference type="PANTHER" id="PTHR30336">
    <property type="entry name" value="INNER MEMBRANE PROTEIN, PROBABLE PERMEASE"/>
    <property type="match status" value="1"/>
</dbReference>
<evidence type="ECO:0000259" key="2">
    <source>
        <dbReference type="Pfam" id="PF02698"/>
    </source>
</evidence>
<dbReference type="InterPro" id="IPR003848">
    <property type="entry name" value="DUF218"/>
</dbReference>
<comment type="caution">
    <text evidence="3">The sequence shown here is derived from an EMBL/GenBank/DDBJ whole genome shotgun (WGS) entry which is preliminary data.</text>
</comment>
<feature type="transmembrane region" description="Helical" evidence="1">
    <location>
        <begin position="12"/>
        <end position="31"/>
    </location>
</feature>
<evidence type="ECO:0000313" key="4">
    <source>
        <dbReference type="Proteomes" id="UP001595758"/>
    </source>
</evidence>
<evidence type="ECO:0000313" key="3">
    <source>
        <dbReference type="EMBL" id="MFC3909518.1"/>
    </source>
</evidence>
<gene>
    <name evidence="3" type="ORF">ACFORL_10600</name>
</gene>
<keyword evidence="1" id="KW-0812">Transmembrane</keyword>
<keyword evidence="4" id="KW-1185">Reference proteome</keyword>
<dbReference type="EMBL" id="JBHSAB010000024">
    <property type="protein sequence ID" value="MFC3909518.1"/>
    <property type="molecule type" value="Genomic_DNA"/>
</dbReference>
<dbReference type="InterPro" id="IPR051599">
    <property type="entry name" value="Cell_Envelope_Assoc"/>
</dbReference>
<accession>A0ABV8CGT4</accession>
<dbReference type="InterPro" id="IPR014729">
    <property type="entry name" value="Rossmann-like_a/b/a_fold"/>
</dbReference>
<evidence type="ECO:0000256" key="1">
    <source>
        <dbReference type="SAM" id="Phobius"/>
    </source>
</evidence>
<dbReference type="CDD" id="cd06259">
    <property type="entry name" value="YdcF-like"/>
    <property type="match status" value="1"/>
</dbReference>
<name>A0ABV8CGT4_9GAMM</name>
<dbReference type="Gene3D" id="3.40.50.620">
    <property type="entry name" value="HUPs"/>
    <property type="match status" value="1"/>
</dbReference>